<accession>A0A2N5U3L9</accession>
<reference evidence="1 2" key="1">
    <citation type="submission" date="2017-11" db="EMBL/GenBank/DDBJ databases">
        <title>De novo assembly and phasing of dikaryotic genomes from two isolates of Puccinia coronata f. sp. avenae, the causal agent of oat crown rust.</title>
        <authorList>
            <person name="Miller M.E."/>
            <person name="Zhang Y."/>
            <person name="Omidvar V."/>
            <person name="Sperschneider J."/>
            <person name="Schwessinger B."/>
            <person name="Raley C."/>
            <person name="Palmer J.M."/>
            <person name="Garnica D."/>
            <person name="Upadhyaya N."/>
            <person name="Rathjen J."/>
            <person name="Taylor J.M."/>
            <person name="Park R.F."/>
            <person name="Dodds P.N."/>
            <person name="Hirsch C.D."/>
            <person name="Kianian S.F."/>
            <person name="Figueroa M."/>
        </authorList>
    </citation>
    <scope>NUCLEOTIDE SEQUENCE [LARGE SCALE GENOMIC DNA]</scope>
    <source>
        <strain evidence="1">12SD80</strain>
    </source>
</reference>
<evidence type="ECO:0000313" key="2">
    <source>
        <dbReference type="Proteomes" id="UP000235392"/>
    </source>
</evidence>
<name>A0A2N5U3L9_9BASI</name>
<comment type="caution">
    <text evidence="1">The sequence shown here is derived from an EMBL/GenBank/DDBJ whole genome shotgun (WGS) entry which is preliminary data.</text>
</comment>
<gene>
    <name evidence="1" type="ORF">PCASD_14190</name>
</gene>
<proteinExistence type="predicted"/>
<dbReference type="Proteomes" id="UP000235392">
    <property type="component" value="Unassembled WGS sequence"/>
</dbReference>
<sequence>MSFPRGVSSPETSADVTNDAGLSVATTTIQFIYNTKWHPNPQLYSVPAPRVLPIDSKISTEIFDTENMSIPRQMPKKNSQSPNPLARGAMLNPTRKILNVEKLLSTIDLYFASLLGFTSFVVSAERNAARRFTLSFTSSTTAAYFLPVLNLEHSSQTIFAPFLRS</sequence>
<evidence type="ECO:0000313" key="1">
    <source>
        <dbReference type="EMBL" id="PLW32288.1"/>
    </source>
</evidence>
<dbReference type="AlphaFoldDB" id="A0A2N5U3L9"/>
<dbReference type="EMBL" id="PGCI01000246">
    <property type="protein sequence ID" value="PLW32288.1"/>
    <property type="molecule type" value="Genomic_DNA"/>
</dbReference>
<organism evidence="1 2">
    <name type="scientific">Puccinia coronata f. sp. avenae</name>
    <dbReference type="NCBI Taxonomy" id="200324"/>
    <lineage>
        <taxon>Eukaryota</taxon>
        <taxon>Fungi</taxon>
        <taxon>Dikarya</taxon>
        <taxon>Basidiomycota</taxon>
        <taxon>Pucciniomycotina</taxon>
        <taxon>Pucciniomycetes</taxon>
        <taxon>Pucciniales</taxon>
        <taxon>Pucciniaceae</taxon>
        <taxon>Puccinia</taxon>
    </lineage>
</organism>
<protein>
    <submittedName>
        <fullName evidence="1">Uncharacterized protein</fullName>
    </submittedName>
</protein>